<dbReference type="Proteomes" id="UP000266005">
    <property type="component" value="Unassembled WGS sequence"/>
</dbReference>
<dbReference type="AlphaFoldDB" id="A0A399SFX0"/>
<dbReference type="CDD" id="cd09604">
    <property type="entry name" value="M1_APN_like"/>
    <property type="match status" value="1"/>
</dbReference>
<dbReference type="SUPFAM" id="SSF63737">
    <property type="entry name" value="Leukotriene A4 hydrolase N-terminal domain"/>
    <property type="match status" value="1"/>
</dbReference>
<proteinExistence type="predicted"/>
<accession>A0A399SFX0</accession>
<dbReference type="RefSeq" id="WP_119431466.1">
    <property type="nucleotide sequence ID" value="NZ_QWGE01000002.1"/>
</dbReference>
<comment type="caution">
    <text evidence="3">The sequence shown here is derived from an EMBL/GenBank/DDBJ whole genome shotgun (WGS) entry which is preliminary data.</text>
</comment>
<sequence length="625" mass="70754">MIIRKLILSGTLLAVSLGGFAQQLPMPRNIEQAYTRGTRAEDGRPGKNYWQNTADYRIKVDYHPKTRLLSGTVEISYTNNSPDTLKQILFKLYPNVYQKGAARASSISPSDVSEGVQISELRIDGKAEDINKLRVSGTNLPVPVKGLAPNGKSMITIKYSYTLNEGSHNRTGQVDADGAAFIAYFFPRVAVYDDIDGWNRNPYNGSQEFYNDFSNFHIEITVPKDYLVWATGDLVNAKDVLQKKYAKRLEQAEKKDGILYVIDSTDLKQGNITAQKASNTWVFDAKNVVDFAFATSDHYLWQATSLVVDPKTKRRTRVDVTYNPTHKDFEEVVHFGRKTVEAMSYTFPKWPFPYSHISVFDGLDQMEYPMMVNDNPLDDRADVIMLTDHEIFHTMFPFYMGINETKYGWMDEGWATIGEWIVTPIIDKSITDDYGVAPYGALAGTEVDLPISTLTTQQSGTSMFLNSYPKPALGYLYVKDMLGDALFEKALHFYIEQWNGKHPQPFDFFNAMNTGAGRNMDWFWQRWFFDGGYPDLAIAKVQEQNGGYQVTVEAVGSKPVPVNLIVTYTDGTTQELHKDVSVWEKGNKTTLLTVKADKAVKKFELRGTHIPDSNKANNVYEVKQQ</sequence>
<keyword evidence="4" id="KW-1185">Reference proteome</keyword>
<dbReference type="SUPFAM" id="SSF55486">
    <property type="entry name" value="Metalloproteases ('zincins'), catalytic domain"/>
    <property type="match status" value="1"/>
</dbReference>
<reference evidence="4" key="1">
    <citation type="submission" date="2018-08" db="EMBL/GenBank/DDBJ databases">
        <title>Mucilaginibacter sp. MYSH2.</title>
        <authorList>
            <person name="Seo T."/>
        </authorList>
    </citation>
    <scope>NUCLEOTIDE SEQUENCE [LARGE SCALE GENOMIC DNA]</scope>
    <source>
        <strain evidence="4">KIRAN</strain>
    </source>
</reference>
<organism evidence="3 4">
    <name type="scientific">Pontibacter oryzae</name>
    <dbReference type="NCBI Taxonomy" id="2304593"/>
    <lineage>
        <taxon>Bacteria</taxon>
        <taxon>Pseudomonadati</taxon>
        <taxon>Bacteroidota</taxon>
        <taxon>Cytophagia</taxon>
        <taxon>Cytophagales</taxon>
        <taxon>Hymenobacteraceae</taxon>
        <taxon>Pontibacter</taxon>
    </lineage>
</organism>
<evidence type="ECO:0000313" key="4">
    <source>
        <dbReference type="Proteomes" id="UP000266005"/>
    </source>
</evidence>
<feature type="signal peptide" evidence="1">
    <location>
        <begin position="1"/>
        <end position="21"/>
    </location>
</feature>
<evidence type="ECO:0000259" key="2">
    <source>
        <dbReference type="Pfam" id="PF01433"/>
    </source>
</evidence>
<dbReference type="InterPro" id="IPR027268">
    <property type="entry name" value="Peptidase_M4/M1_CTD_sf"/>
</dbReference>
<dbReference type="InterPro" id="IPR014782">
    <property type="entry name" value="Peptidase_M1_dom"/>
</dbReference>
<dbReference type="Gene3D" id="1.10.390.10">
    <property type="entry name" value="Neutral Protease Domain 2"/>
    <property type="match status" value="1"/>
</dbReference>
<feature type="domain" description="Peptidase M1 membrane alanine aminopeptidase" evidence="2">
    <location>
        <begin position="375"/>
        <end position="527"/>
    </location>
</feature>
<dbReference type="GO" id="GO:0008270">
    <property type="term" value="F:zinc ion binding"/>
    <property type="evidence" value="ECO:0007669"/>
    <property type="project" value="InterPro"/>
</dbReference>
<protein>
    <submittedName>
        <fullName evidence="3">Peptidase</fullName>
    </submittedName>
</protein>
<gene>
    <name evidence="3" type="ORF">D1627_06750</name>
</gene>
<keyword evidence="1" id="KW-0732">Signal</keyword>
<evidence type="ECO:0000256" key="1">
    <source>
        <dbReference type="SAM" id="SignalP"/>
    </source>
</evidence>
<dbReference type="InterPro" id="IPR042097">
    <property type="entry name" value="Aminopeptidase_N-like_N_sf"/>
</dbReference>
<evidence type="ECO:0000313" key="3">
    <source>
        <dbReference type="EMBL" id="RIJ41719.1"/>
    </source>
</evidence>
<feature type="chain" id="PRO_5017328426" evidence="1">
    <location>
        <begin position="22"/>
        <end position="625"/>
    </location>
</feature>
<name>A0A399SFX0_9BACT</name>
<dbReference type="Pfam" id="PF01433">
    <property type="entry name" value="Peptidase_M1"/>
    <property type="match status" value="1"/>
</dbReference>
<dbReference type="OrthoDB" id="9814383at2"/>
<dbReference type="GO" id="GO:0008237">
    <property type="term" value="F:metallopeptidase activity"/>
    <property type="evidence" value="ECO:0007669"/>
    <property type="project" value="InterPro"/>
</dbReference>
<dbReference type="EMBL" id="QWGE01000002">
    <property type="protein sequence ID" value="RIJ41719.1"/>
    <property type="molecule type" value="Genomic_DNA"/>
</dbReference>